<evidence type="ECO:0000313" key="2">
    <source>
        <dbReference type="Proteomes" id="UP000612585"/>
    </source>
</evidence>
<dbReference type="EMBL" id="BOPG01000071">
    <property type="protein sequence ID" value="GIJ61810.1"/>
    <property type="molecule type" value="Genomic_DNA"/>
</dbReference>
<reference evidence="1" key="1">
    <citation type="submission" date="2021-01" db="EMBL/GenBank/DDBJ databases">
        <title>Whole genome shotgun sequence of Virgisporangium aurantiacum NBRC 16421.</title>
        <authorList>
            <person name="Komaki H."/>
            <person name="Tamura T."/>
        </authorList>
    </citation>
    <scope>NUCLEOTIDE SEQUENCE</scope>
    <source>
        <strain evidence="1">NBRC 16421</strain>
    </source>
</reference>
<name>A0A8J4E4C6_9ACTN</name>
<sequence>MAECSSSQRSFWSREEAASSAWARCVGDFVRSIQGTRVQSAAAAGGVRTSWTPGATTTTTISSATSSALFACVDPVTGR</sequence>
<comment type="caution">
    <text evidence="1">The sequence shown here is derived from an EMBL/GenBank/DDBJ whole genome shotgun (WGS) entry which is preliminary data.</text>
</comment>
<protein>
    <submittedName>
        <fullName evidence="1">Uncharacterized protein</fullName>
    </submittedName>
</protein>
<accession>A0A8J4E4C6</accession>
<organism evidence="1 2">
    <name type="scientific">Virgisporangium aurantiacum</name>
    <dbReference type="NCBI Taxonomy" id="175570"/>
    <lineage>
        <taxon>Bacteria</taxon>
        <taxon>Bacillati</taxon>
        <taxon>Actinomycetota</taxon>
        <taxon>Actinomycetes</taxon>
        <taxon>Micromonosporales</taxon>
        <taxon>Micromonosporaceae</taxon>
        <taxon>Virgisporangium</taxon>
    </lineage>
</organism>
<keyword evidence="2" id="KW-1185">Reference proteome</keyword>
<dbReference type="AlphaFoldDB" id="A0A8J4E4C6"/>
<proteinExistence type="predicted"/>
<evidence type="ECO:0000313" key="1">
    <source>
        <dbReference type="EMBL" id="GIJ61810.1"/>
    </source>
</evidence>
<dbReference type="Proteomes" id="UP000612585">
    <property type="component" value="Unassembled WGS sequence"/>
</dbReference>
<gene>
    <name evidence="1" type="ORF">Vau01_093260</name>
</gene>